<evidence type="ECO:0000313" key="1">
    <source>
        <dbReference type="EMBL" id="KNY25338.1"/>
    </source>
</evidence>
<keyword evidence="2" id="KW-1185">Reference proteome</keyword>
<dbReference type="AlphaFoldDB" id="A0A0L6JI16"/>
<organism evidence="1 2">
    <name type="scientific">Pseudobacteroides cellulosolvens ATCC 35603 = DSM 2933</name>
    <dbReference type="NCBI Taxonomy" id="398512"/>
    <lineage>
        <taxon>Bacteria</taxon>
        <taxon>Bacillati</taxon>
        <taxon>Bacillota</taxon>
        <taxon>Clostridia</taxon>
        <taxon>Eubacteriales</taxon>
        <taxon>Oscillospiraceae</taxon>
        <taxon>Pseudobacteroides</taxon>
    </lineage>
</organism>
<dbReference type="PATRIC" id="fig|398512.5.peg.618"/>
<comment type="caution">
    <text evidence="1">The sequence shown here is derived from an EMBL/GenBank/DDBJ whole genome shotgun (WGS) entry which is preliminary data.</text>
</comment>
<evidence type="ECO:0000313" key="2">
    <source>
        <dbReference type="Proteomes" id="UP000036923"/>
    </source>
</evidence>
<dbReference type="OrthoDB" id="6316384at2"/>
<accession>A0A0L6JI16</accession>
<name>A0A0L6JI16_9FIRM</name>
<dbReference type="RefSeq" id="WP_036943917.1">
    <property type="nucleotide sequence ID" value="NZ_JQKC01000024.1"/>
</dbReference>
<dbReference type="EMBL" id="LGTC01000001">
    <property type="protein sequence ID" value="KNY25338.1"/>
    <property type="molecule type" value="Genomic_DNA"/>
</dbReference>
<gene>
    <name evidence="1" type="ORF">Bccel_0598</name>
</gene>
<sequence length="249" mass="28312">MYTQVEKPKENKGRVVANSVTQKKSVGKQGFGFVDNRSETVSQGKLKRMARNSLQDKQITQLQAIRVLQMAGRNVLYRGPEIMVKMYRGSDYPWELRAMQTGRIMSKGLREFKLKAPLEMAKHTMDANSGEFAPLPPREIRNRHAISSSHGTGGETHTPASNYASLVNDPARAIEWGTRIFRFDVWRSDLWQGGVDYDRGGPEGEWLIEGDTKIYNVETSTDKGTTWVPVNQVLDHETSTLYERLQHVR</sequence>
<proteinExistence type="predicted"/>
<protein>
    <submittedName>
        <fullName evidence="1">Uncharacterized protein</fullName>
    </submittedName>
</protein>
<dbReference type="Proteomes" id="UP000036923">
    <property type="component" value="Unassembled WGS sequence"/>
</dbReference>
<reference evidence="2" key="1">
    <citation type="submission" date="2015-07" db="EMBL/GenBank/DDBJ databases">
        <title>Near-Complete Genome Sequence of the Cellulolytic Bacterium Bacteroides (Pseudobacteroides) cellulosolvens ATCC 35603.</title>
        <authorList>
            <person name="Dassa B."/>
            <person name="Utturkar S.M."/>
            <person name="Klingeman D.M."/>
            <person name="Hurt R.A."/>
            <person name="Keller M."/>
            <person name="Xu J."/>
            <person name="Reddy Y.H.K."/>
            <person name="Borovok I."/>
            <person name="Grinberg I.R."/>
            <person name="Lamed R."/>
            <person name="Zhivin O."/>
            <person name="Bayer E.A."/>
            <person name="Brown S.D."/>
        </authorList>
    </citation>
    <scope>NUCLEOTIDE SEQUENCE [LARGE SCALE GENOMIC DNA]</scope>
    <source>
        <strain evidence="2">DSM 2933</strain>
    </source>
</reference>